<evidence type="ECO:0000313" key="1">
    <source>
        <dbReference type="EMBL" id="EDO11788.1"/>
    </source>
</evidence>
<comment type="caution">
    <text evidence="1">The sequence shown here is derived from an EMBL/GenBank/DDBJ whole genome shotgun (WGS) entry which is preliminary data.</text>
</comment>
<accession>A0AAN3A8I6</accession>
<dbReference type="AlphaFoldDB" id="A0AAN3A8I6"/>
<name>A0AAN3A8I6_BACO1</name>
<proteinExistence type="predicted"/>
<dbReference type="Proteomes" id="UP000005475">
    <property type="component" value="Unassembled WGS sequence"/>
</dbReference>
<gene>
    <name evidence="1" type="ORF">BACOVA_02282</name>
</gene>
<reference evidence="2" key="2">
    <citation type="submission" date="2007-04" db="EMBL/GenBank/DDBJ databases">
        <title>Draft genome sequence of Bacteroides ovatus (ATCC 8483).</title>
        <authorList>
            <person name="Sudarsanam P."/>
            <person name="Ley R."/>
            <person name="Guruge J."/>
            <person name="Turnbaugh P.J."/>
            <person name="Mahowald M."/>
            <person name="Liep D."/>
            <person name="Gordon J."/>
        </authorList>
    </citation>
    <scope>NUCLEOTIDE SEQUENCE [LARGE SCALE GENOMIC DNA]</scope>
    <source>
        <strain evidence="2">ATCC 8483 / DSM 1896 / JCM 5824 / BCRC 10623 / CCUG 4943 / NCTC 11153</strain>
    </source>
</reference>
<reference evidence="1 2" key="1">
    <citation type="submission" date="2007-03" db="EMBL/GenBank/DDBJ databases">
        <authorList>
            <person name="Fulton L."/>
            <person name="Clifton S."/>
            <person name="Fulton B."/>
            <person name="Xu J."/>
            <person name="Minx P."/>
            <person name="Pepin K.H."/>
            <person name="Johnson M."/>
            <person name="Thiruvilangam P."/>
            <person name="Bhonagiri V."/>
            <person name="Nash W.E."/>
            <person name="Mardis E.R."/>
            <person name="Wilson R.K."/>
        </authorList>
    </citation>
    <scope>NUCLEOTIDE SEQUENCE [LARGE SCALE GENOMIC DNA]</scope>
    <source>
        <strain evidence="2">ATCC 8483 / DSM 1896 / JCM 5824 / BCRC 10623 / CCUG 4943 / NCTC 11153</strain>
    </source>
</reference>
<dbReference type="EMBL" id="AAXF02000048">
    <property type="protein sequence ID" value="EDO11788.1"/>
    <property type="molecule type" value="Genomic_DNA"/>
</dbReference>
<organism evidence="1 2">
    <name type="scientific">Bacteroides ovatus (strain ATCC 8483 / DSM 1896 / JCM 5824 / BCRC 10623 / CCUG 4943 / NCTC 11153)</name>
    <dbReference type="NCBI Taxonomy" id="411476"/>
    <lineage>
        <taxon>Bacteria</taxon>
        <taxon>Pseudomonadati</taxon>
        <taxon>Bacteroidota</taxon>
        <taxon>Bacteroidia</taxon>
        <taxon>Bacteroidales</taxon>
        <taxon>Bacteroidaceae</taxon>
        <taxon>Bacteroides</taxon>
    </lineage>
</organism>
<sequence>MKRSAARCNFFFNCCIFQKMFMGSIAKGTGVAKGTVAS</sequence>
<protein>
    <submittedName>
        <fullName evidence="1">Uncharacterized protein</fullName>
    </submittedName>
</protein>
<evidence type="ECO:0000313" key="2">
    <source>
        <dbReference type="Proteomes" id="UP000005475"/>
    </source>
</evidence>